<evidence type="ECO:0000256" key="1">
    <source>
        <dbReference type="ARBA" id="ARBA00004377"/>
    </source>
</evidence>
<keyword evidence="8" id="KW-0472">Membrane</keyword>
<keyword evidence="4 9" id="KW-1003">Cell membrane</keyword>
<dbReference type="SUPFAM" id="SSF111369">
    <property type="entry name" value="HlyD-like secretion proteins"/>
    <property type="match status" value="1"/>
</dbReference>
<comment type="subcellular location">
    <subcellularLocation>
        <location evidence="1 9">Cell inner membrane</location>
        <topology evidence="1 9">Single-pass membrane protein</topology>
    </subcellularLocation>
</comment>
<dbReference type="Pfam" id="PF26002">
    <property type="entry name" value="Beta-barrel_AprE"/>
    <property type="match status" value="1"/>
</dbReference>
<feature type="domain" description="CyaD-like alpha-helical hairpin" evidence="10">
    <location>
        <begin position="156"/>
        <end position="351"/>
    </location>
</feature>
<dbReference type="EMBL" id="FNCY01000010">
    <property type="protein sequence ID" value="SDH91857.1"/>
    <property type="molecule type" value="Genomic_DNA"/>
</dbReference>
<keyword evidence="7" id="KW-1133">Transmembrane helix</keyword>
<evidence type="ECO:0000256" key="7">
    <source>
        <dbReference type="ARBA" id="ARBA00022989"/>
    </source>
</evidence>
<dbReference type="InterPro" id="IPR059040">
    <property type="entry name" value="HH_CyaD-like"/>
</dbReference>
<evidence type="ECO:0000256" key="3">
    <source>
        <dbReference type="ARBA" id="ARBA00022448"/>
    </source>
</evidence>
<keyword evidence="5 9" id="KW-0997">Cell inner membrane</keyword>
<dbReference type="InterPro" id="IPR058982">
    <property type="entry name" value="Beta-barrel_AprE"/>
</dbReference>
<dbReference type="Proteomes" id="UP000198607">
    <property type="component" value="Unassembled WGS sequence"/>
</dbReference>
<evidence type="ECO:0000313" key="12">
    <source>
        <dbReference type="EMBL" id="SDH91857.1"/>
    </source>
</evidence>
<sequence>MSELTANALSMITGLLKRGVSPFLHGGRVRVFLSAFGDLLARYSAIFKETWRVRDSLGGERFTPFEAQFLPAALSLQETPPSPAPRIAMRLIIAFGLLAIVWSVVGKLEIVATAQGKILLREGTKAIQPIETSVVRAIHVLEGAKVQRGQVLVELDTTSTGADLARTASDLLSARLQLAKAEALQKAIAKGVLPPLSIKGAVPHERLNEVTLQTEGQFAEFKAKLTRSESEIARREAELITTAAIINKLEQTSPLVNKRASDFGQLVQQGFVSQHSFLEKEQSRIELEGDLESQRSRLRETQASLSETRWQRANIIAEFRRTVLDSATEQIQKIAALEQEYLKADNKNHLMRLVAPVDGQVQQLAVHTVGGVVTPAQVLMNIVPPDREIEVEAMVENRDIGFVRVDQLAEVKFDTFLYTKYGTVPAHVVSVSRDAIADEKKGLLFSSRIRLDRSFIDVDGVQVGFTPGMSVVVEIKTGMRRVIEYFLSPLLQYKRESLRER</sequence>
<evidence type="ECO:0000256" key="8">
    <source>
        <dbReference type="ARBA" id="ARBA00023136"/>
    </source>
</evidence>
<dbReference type="InterPro" id="IPR050739">
    <property type="entry name" value="MFP"/>
</dbReference>
<dbReference type="PRINTS" id="PR01490">
    <property type="entry name" value="RTXTOXIND"/>
</dbReference>
<keyword evidence="3 9" id="KW-0813">Transport</keyword>
<protein>
    <recommendedName>
        <fullName evidence="9">Membrane fusion protein (MFP) family protein</fullName>
    </recommendedName>
</protein>
<dbReference type="Gene3D" id="2.40.30.170">
    <property type="match status" value="1"/>
</dbReference>
<dbReference type="Gene3D" id="2.40.50.100">
    <property type="match status" value="1"/>
</dbReference>
<dbReference type="PANTHER" id="PTHR30386:SF27">
    <property type="entry name" value="MEMBRANE FUSION PROTEIN (MFP) FAMILY PROTEIN"/>
    <property type="match status" value="1"/>
</dbReference>
<comment type="similarity">
    <text evidence="2 9">Belongs to the membrane fusion protein (MFP) (TC 8.A.1) family.</text>
</comment>
<keyword evidence="13" id="KW-1185">Reference proteome</keyword>
<evidence type="ECO:0000313" key="13">
    <source>
        <dbReference type="Proteomes" id="UP000198607"/>
    </source>
</evidence>
<accession>A0A1G8GBX3</accession>
<reference evidence="12 13" key="1">
    <citation type="submission" date="2016-10" db="EMBL/GenBank/DDBJ databases">
        <authorList>
            <person name="de Groot N.N."/>
        </authorList>
    </citation>
    <scope>NUCLEOTIDE SEQUENCE [LARGE SCALE GENOMIC DNA]</scope>
    <source>
        <strain evidence="12 13">DSM 5885</strain>
    </source>
</reference>
<dbReference type="GO" id="GO:0005886">
    <property type="term" value="C:plasma membrane"/>
    <property type="evidence" value="ECO:0007669"/>
    <property type="project" value="UniProtKB-SubCell"/>
</dbReference>
<evidence type="ECO:0000256" key="9">
    <source>
        <dbReference type="RuleBase" id="RU365093"/>
    </source>
</evidence>
<keyword evidence="6" id="KW-0812">Transmembrane</keyword>
<proteinExistence type="inferred from homology"/>
<evidence type="ECO:0000256" key="4">
    <source>
        <dbReference type="ARBA" id="ARBA00022475"/>
    </source>
</evidence>
<dbReference type="RefSeq" id="WP_245715552.1">
    <property type="nucleotide sequence ID" value="NZ_FNCY01000010.1"/>
</dbReference>
<dbReference type="NCBIfam" id="TIGR01843">
    <property type="entry name" value="type_I_hlyD"/>
    <property type="match status" value="1"/>
</dbReference>
<dbReference type="STRING" id="83767.SAMN05660652_02533"/>
<dbReference type="GO" id="GO:0015031">
    <property type="term" value="P:protein transport"/>
    <property type="evidence" value="ECO:0007669"/>
    <property type="project" value="InterPro"/>
</dbReference>
<evidence type="ECO:0000256" key="2">
    <source>
        <dbReference type="ARBA" id="ARBA00009477"/>
    </source>
</evidence>
<feature type="domain" description="AprE-like beta-barrel" evidence="11">
    <location>
        <begin position="390"/>
        <end position="478"/>
    </location>
</feature>
<dbReference type="Gene3D" id="1.10.287.470">
    <property type="entry name" value="Helix hairpin bin"/>
    <property type="match status" value="1"/>
</dbReference>
<dbReference type="AlphaFoldDB" id="A0A1G8GBX3"/>
<dbReference type="PANTHER" id="PTHR30386">
    <property type="entry name" value="MEMBRANE FUSION SUBUNIT OF EMRAB-TOLC MULTIDRUG EFFLUX PUMP"/>
    <property type="match status" value="1"/>
</dbReference>
<evidence type="ECO:0000259" key="11">
    <source>
        <dbReference type="Pfam" id="PF26002"/>
    </source>
</evidence>
<organism evidence="12 13">
    <name type="scientific">Propionivibrio dicarboxylicus</name>
    <dbReference type="NCBI Taxonomy" id="83767"/>
    <lineage>
        <taxon>Bacteria</taxon>
        <taxon>Pseudomonadati</taxon>
        <taxon>Pseudomonadota</taxon>
        <taxon>Betaproteobacteria</taxon>
        <taxon>Rhodocyclales</taxon>
        <taxon>Rhodocyclaceae</taxon>
        <taxon>Propionivibrio</taxon>
    </lineage>
</organism>
<name>A0A1G8GBX3_9RHOO</name>
<gene>
    <name evidence="12" type="ORF">SAMN05660652_02533</name>
</gene>
<dbReference type="Pfam" id="PF25988">
    <property type="entry name" value="HH_CyaD"/>
    <property type="match status" value="1"/>
</dbReference>
<dbReference type="InterPro" id="IPR010129">
    <property type="entry name" value="T1SS_HlyD"/>
</dbReference>
<evidence type="ECO:0000259" key="10">
    <source>
        <dbReference type="Pfam" id="PF25988"/>
    </source>
</evidence>
<evidence type="ECO:0000256" key="6">
    <source>
        <dbReference type="ARBA" id="ARBA00022692"/>
    </source>
</evidence>
<evidence type="ECO:0000256" key="5">
    <source>
        <dbReference type="ARBA" id="ARBA00022519"/>
    </source>
</evidence>